<evidence type="ECO:0000313" key="2">
    <source>
        <dbReference type="Proteomes" id="UP000544134"/>
    </source>
</evidence>
<gene>
    <name evidence="1" type="ORF">HHL24_23880</name>
</gene>
<organism evidence="1 2">
    <name type="scientific">Paraburkholderia polaris</name>
    <dbReference type="NCBI Taxonomy" id="2728848"/>
    <lineage>
        <taxon>Bacteria</taxon>
        <taxon>Pseudomonadati</taxon>
        <taxon>Pseudomonadota</taxon>
        <taxon>Betaproteobacteria</taxon>
        <taxon>Burkholderiales</taxon>
        <taxon>Burkholderiaceae</taxon>
        <taxon>Paraburkholderia</taxon>
    </lineage>
</organism>
<dbReference type="AlphaFoldDB" id="A0A848IJH4"/>
<keyword evidence="2" id="KW-1185">Reference proteome</keyword>
<comment type="caution">
    <text evidence="1">The sequence shown here is derived from an EMBL/GenBank/DDBJ whole genome shotgun (WGS) entry which is preliminary data.</text>
</comment>
<dbReference type="EMBL" id="JABBGJ010000026">
    <property type="protein sequence ID" value="NMM00966.1"/>
    <property type="molecule type" value="Genomic_DNA"/>
</dbReference>
<dbReference type="RefSeq" id="WP_169487830.1">
    <property type="nucleotide sequence ID" value="NZ_JABBGJ010000026.1"/>
</dbReference>
<proteinExistence type="predicted"/>
<evidence type="ECO:0000313" key="1">
    <source>
        <dbReference type="EMBL" id="NMM00966.1"/>
    </source>
</evidence>
<name>A0A848IJH4_9BURK</name>
<protein>
    <submittedName>
        <fullName evidence="1">Uncharacterized protein</fullName>
    </submittedName>
</protein>
<reference evidence="1 2" key="1">
    <citation type="submission" date="2020-04" db="EMBL/GenBank/DDBJ databases">
        <title>Paraburkholderia sp. RP-4-7 isolated from soil.</title>
        <authorList>
            <person name="Dahal R.H."/>
        </authorList>
    </citation>
    <scope>NUCLEOTIDE SEQUENCE [LARGE SCALE GENOMIC DNA]</scope>
    <source>
        <strain evidence="1 2">RP-4-7</strain>
    </source>
</reference>
<sequence>MDTRIRDRRKMRAAVQWHASRYVSHRTKGIDLAGLIVYNLSNWTGLRERVMPQGLPSDEEAIEGVECAPPPCGHAPKPAAYAPVSCRFIERSETNERGIRSAEAR</sequence>
<accession>A0A848IJH4</accession>
<dbReference type="Proteomes" id="UP000544134">
    <property type="component" value="Unassembled WGS sequence"/>
</dbReference>